<evidence type="ECO:0000259" key="1">
    <source>
        <dbReference type="SMART" id="SM00382"/>
    </source>
</evidence>
<accession>A0ABP6UIE5</accession>
<feature type="domain" description="AAA+ ATPase" evidence="1">
    <location>
        <begin position="1295"/>
        <end position="1444"/>
    </location>
</feature>
<sequence>MEETNTNQHTQLDGGTYEIIQKRLQKQKNELQNRLTALNDARKEVFGSVETKLIANNRINTENSCIATDIVTVGNFCLFGYNVHFGLRTEIKLNDVFSLYTYEKDHFANKSLEILQDAQFIDDFTNLYKYYRNTVFTKFAVVGNYLHMVFQLSESVTDIKTFKWLINEDTLAYVDNRSEHEFRFPKQYDFDWVEVTREMHRYGTHPHISILDKVFVETVGGDLTIKIEDNTDEGKGILDEAVEHGDQTLDDGQYRFAELGNLIALEIKPFQEPHRYFVYNHKIQEVKKIESIKDSCILLPDDQGIIFSNGYYLQSGDFKLFTNEVSNVKFQEKISSPNGEDFLYVFYQSEKGLYTLMSYNVIEQEVKTPIVCNGFTILKNGELCYFKTENEQTKHHVIQIWQTPFIKGNVLPSEHTDTLLYKIGNKDIVKAMAESNALITLLNKEDNYDGLYDDLAKFSTDIIDSYYWIREEDTCRLDIPLGEINNAANAAIDEFEKVVQLRKTAANVTQETQEKANTIFGKIKSSSFGSIDDFVSVLSQLRTLRGEVIGLNDIRYVDTVFITNLETEIVAQTDIISQRCVQFLLDDKALLPYHKRVEEKQVQLESIKKVINAKKLEEEVNQIAKDLEMLIDIVSNLQIEDTSHSTKIIDNISLIFATINQLKSGIKNTIKSLGSTEASAEFAAQLKLVDQSIINYLDIATTPEKTEELLNKVSVQLEDLEGRFADFGEFITLIIEKREEVYNAFEARKSSLIEARNKKAVALENAANRILKGVTKKALSFDSVIEINGYFASDLMINKLRDIITNLKELDDGGKAENIETTLKVAKEDATRKLKDKQDLYEDGENIIKLGKHKFGVNKQPLDLTIVYKDQTLQYHLTGTDFYQEIENEILLKSKKYWDQELISENQEIYRSAYLAYKIFKRYNKNGLEQDQSNTQDTDPNILKSHLNDLNEASLLELIKSESSKNYAEGYVKGVHDIDAAKILKVLISKDHELGLLRYNATIRSFAQYFWHQLDVEKQSYWNDTIKASGAVLSVFPESKEYQTVISNLAKEIQDSLVIHTVSNCIVATNEVVDINNAVISTDESMQIADYLFSELQIDTTFCISQTANELYDNFVSALKVKKAYTNLQKELAKDHMTARGYNDKILLALQWVTSFLKTHHKDKIVYAHEVVCALLYKNKSTSNIILVNPSQMIDGLTGSHSTITDGAFNFNYHSFITTLSSFTAVEVPAFDAYRNAKHEVTENLKESLKLEEFKPRVLSSFVRNKLIDQLYLPLIGDNLSKQLGSVGDNKRTDRMGMLLLISPPGYGKTTLMEYMANRLGLVFMKINGPAIGHEVTSVDPMAANNSAAREELKKLNLALEMGNNVMLYLDDIQHCNPEFLQKFISLSDGTRKIEGVYNGQPKTYDLRSKKFCVIMAGNPYTESGDKFQIPDMLANRSDIYNLGDIIGDTADLFKLSLIENAMTSNPILHQLNGAYFEDIYPLIQMVETGTQENIELKGNHTKQEVQDYLAVLDKVITIRDTVMKVNATYIKSAAMEDSYRTEPSFKLQGSYRDMSKLVAKVVPIMNEKELQTLLLSHYENESQTLTSSAEANLLKYKELTATINPEEIKRWGTIKETFIKNNKLKGFGDKNEMAQVLAQMMQFSDHLSGIQKVLKKGLEK</sequence>
<organism evidence="2 3">
    <name type="scientific">Aquimarina addita</name>
    <dbReference type="NCBI Taxonomy" id="870485"/>
    <lineage>
        <taxon>Bacteria</taxon>
        <taxon>Pseudomonadati</taxon>
        <taxon>Bacteroidota</taxon>
        <taxon>Flavobacteriia</taxon>
        <taxon>Flavobacteriales</taxon>
        <taxon>Flavobacteriaceae</taxon>
        <taxon>Aquimarina</taxon>
    </lineage>
</organism>
<proteinExistence type="predicted"/>
<evidence type="ECO:0000313" key="3">
    <source>
        <dbReference type="Proteomes" id="UP001500459"/>
    </source>
</evidence>
<dbReference type="InterPro" id="IPR020958">
    <property type="entry name" value="DUF3686"/>
</dbReference>
<comment type="caution">
    <text evidence="2">The sequence shown here is derived from an EMBL/GenBank/DDBJ whole genome shotgun (WGS) entry which is preliminary data.</text>
</comment>
<evidence type="ECO:0000313" key="2">
    <source>
        <dbReference type="EMBL" id="GAA3508971.1"/>
    </source>
</evidence>
<gene>
    <name evidence="2" type="ORF">GCM10022393_21200</name>
</gene>
<dbReference type="Proteomes" id="UP001500459">
    <property type="component" value="Unassembled WGS sequence"/>
</dbReference>
<dbReference type="InterPro" id="IPR011704">
    <property type="entry name" value="ATPase_dyneun-rel_AAA"/>
</dbReference>
<reference evidence="3" key="1">
    <citation type="journal article" date="2019" name="Int. J. Syst. Evol. Microbiol.">
        <title>The Global Catalogue of Microorganisms (GCM) 10K type strain sequencing project: providing services to taxonomists for standard genome sequencing and annotation.</title>
        <authorList>
            <consortium name="The Broad Institute Genomics Platform"/>
            <consortium name="The Broad Institute Genome Sequencing Center for Infectious Disease"/>
            <person name="Wu L."/>
            <person name="Ma J."/>
        </authorList>
    </citation>
    <scope>NUCLEOTIDE SEQUENCE [LARGE SCALE GENOMIC DNA]</scope>
    <source>
        <strain evidence="3">JCM 17106</strain>
    </source>
</reference>
<dbReference type="InterPro" id="IPR003593">
    <property type="entry name" value="AAA+_ATPase"/>
</dbReference>
<dbReference type="InterPro" id="IPR057224">
    <property type="entry name" value="DUF7902"/>
</dbReference>
<dbReference type="Pfam" id="PF25472">
    <property type="entry name" value="DUF7902"/>
    <property type="match status" value="1"/>
</dbReference>
<name>A0ABP6UIE5_9FLAO</name>
<dbReference type="EMBL" id="BAABCW010000007">
    <property type="protein sequence ID" value="GAA3508971.1"/>
    <property type="molecule type" value="Genomic_DNA"/>
</dbReference>
<dbReference type="Gene3D" id="3.40.50.300">
    <property type="entry name" value="P-loop containing nucleotide triphosphate hydrolases"/>
    <property type="match status" value="1"/>
</dbReference>
<keyword evidence="3" id="KW-1185">Reference proteome</keyword>
<protein>
    <submittedName>
        <fullName evidence="2">DNA repair ATPase</fullName>
    </submittedName>
</protein>
<dbReference type="InterPro" id="IPR027417">
    <property type="entry name" value="P-loop_NTPase"/>
</dbReference>
<dbReference type="SMART" id="SM00382">
    <property type="entry name" value="AAA"/>
    <property type="match status" value="1"/>
</dbReference>
<dbReference type="SUPFAM" id="SSF52540">
    <property type="entry name" value="P-loop containing nucleoside triphosphate hydrolases"/>
    <property type="match status" value="1"/>
</dbReference>
<dbReference type="Pfam" id="PF07728">
    <property type="entry name" value="AAA_5"/>
    <property type="match status" value="1"/>
</dbReference>
<dbReference type="Pfam" id="PF12458">
    <property type="entry name" value="DUF3686"/>
    <property type="match status" value="1"/>
</dbReference>
<dbReference type="RefSeq" id="WP_344927214.1">
    <property type="nucleotide sequence ID" value="NZ_BAABCW010000007.1"/>
</dbReference>